<dbReference type="PANTHER" id="PTHR32309">
    <property type="entry name" value="TYROSINE-PROTEIN KINASE"/>
    <property type="match status" value="1"/>
</dbReference>
<evidence type="ECO:0000256" key="13">
    <source>
        <dbReference type="ARBA" id="ARBA00023137"/>
    </source>
</evidence>
<organism evidence="19 20">
    <name type="scientific">Mycobacterium paragordonae</name>
    <dbReference type="NCBI Taxonomy" id="1389713"/>
    <lineage>
        <taxon>Bacteria</taxon>
        <taxon>Bacillati</taxon>
        <taxon>Actinomycetota</taxon>
        <taxon>Actinomycetes</taxon>
        <taxon>Mycobacteriales</taxon>
        <taxon>Mycobacteriaceae</taxon>
        <taxon>Mycobacterium</taxon>
    </lineage>
</organism>
<dbReference type="EMBL" id="JAUFSA010000003">
    <property type="protein sequence ID" value="MDP7739021.1"/>
    <property type="molecule type" value="Genomic_DNA"/>
</dbReference>
<evidence type="ECO:0000256" key="8">
    <source>
        <dbReference type="ARBA" id="ARBA00022741"/>
    </source>
</evidence>
<gene>
    <name evidence="19" type="ORF">QXL92_30265</name>
</gene>
<feature type="signal peptide" evidence="16">
    <location>
        <begin position="1"/>
        <end position="23"/>
    </location>
</feature>
<keyword evidence="9" id="KW-0418">Kinase</keyword>
<keyword evidence="10" id="KW-0067">ATP-binding</keyword>
<comment type="similarity">
    <text evidence="2">Belongs to the CpsC/CapA family.</text>
</comment>
<dbReference type="InterPro" id="IPR005702">
    <property type="entry name" value="Wzc-like_C"/>
</dbReference>
<keyword evidence="5" id="KW-0997">Cell inner membrane</keyword>
<evidence type="ECO:0000256" key="3">
    <source>
        <dbReference type="ARBA" id="ARBA00008883"/>
    </source>
</evidence>
<evidence type="ECO:0000256" key="11">
    <source>
        <dbReference type="ARBA" id="ARBA00022989"/>
    </source>
</evidence>
<evidence type="ECO:0000256" key="10">
    <source>
        <dbReference type="ARBA" id="ARBA00022840"/>
    </source>
</evidence>
<feature type="domain" description="Polysaccharide chain length determinant N-terminal" evidence="17">
    <location>
        <begin position="1"/>
        <end position="70"/>
    </location>
</feature>
<evidence type="ECO:0000256" key="16">
    <source>
        <dbReference type="SAM" id="SignalP"/>
    </source>
</evidence>
<evidence type="ECO:0000259" key="18">
    <source>
        <dbReference type="Pfam" id="PF13614"/>
    </source>
</evidence>
<evidence type="ECO:0000256" key="5">
    <source>
        <dbReference type="ARBA" id="ARBA00022519"/>
    </source>
</evidence>
<sequence length="509" mass="52696">MDFRTFVRTLLLHWKLFLGAVLACLAGAAAITAFQTKSYESSATVLISFSGETDLMQVYQGTQAAQERLSSYAAIAGGHAVAEKAVTQFHLPVSADQLANQTKVAFTPKTTLFTITVTDTDPQRAATLAKGVADEFTIMVGSLGSSPKAPGAPIATTTTTTTTTTATTTPPPAAPVADGDQPTAQPSETPVATATPADPAQTTAPAGTQTPVARATVVEQPGVPDKPVKPVPVRNMAMGLVAGLLLGTGVALTREAADRTVRDRAKLETLSGLPTLAELPGHRGSAPRFGTDISFDDAVRGLRARLLRAMGPGANRVLLTAPFGGEGTTTTAINLSRAFAELGEDVLLIEGDTRRPVIAGLLKVESGEGLSNALTNPEIATEATKPTSIPKLFVLAARSIRKETLPTSAYLPEVLDRVLRDVAKTFERTVVDGPPVLASADSGLLGGAVDATVLVLRAGRTTEDELADALTALRAAGANVVGTVLTDARIARHTRAATKTYRAKVSGPA</sequence>
<dbReference type="Gene3D" id="3.40.50.300">
    <property type="entry name" value="P-loop containing nucleotide triphosphate hydrolases"/>
    <property type="match status" value="1"/>
</dbReference>
<keyword evidence="4" id="KW-1003">Cell membrane</keyword>
<feature type="compositionally biased region" description="Low complexity" evidence="15">
    <location>
        <begin position="149"/>
        <end position="168"/>
    </location>
</feature>
<name>A0A4R5WFA0_9MYCO</name>
<evidence type="ECO:0000256" key="9">
    <source>
        <dbReference type="ARBA" id="ARBA00022777"/>
    </source>
</evidence>
<comment type="subcellular location">
    <subcellularLocation>
        <location evidence="1">Cell inner membrane</location>
        <topology evidence="1">Multi-pass membrane protein</topology>
    </subcellularLocation>
</comment>
<feature type="region of interest" description="Disordered" evidence="15">
    <location>
        <begin position="143"/>
        <end position="209"/>
    </location>
</feature>
<comment type="catalytic activity">
    <reaction evidence="14">
        <text>L-tyrosyl-[protein] + ATP = O-phospho-L-tyrosyl-[protein] + ADP + H(+)</text>
        <dbReference type="Rhea" id="RHEA:10596"/>
        <dbReference type="Rhea" id="RHEA-COMP:10136"/>
        <dbReference type="Rhea" id="RHEA-COMP:20101"/>
        <dbReference type="ChEBI" id="CHEBI:15378"/>
        <dbReference type="ChEBI" id="CHEBI:30616"/>
        <dbReference type="ChEBI" id="CHEBI:46858"/>
        <dbReference type="ChEBI" id="CHEBI:61978"/>
        <dbReference type="ChEBI" id="CHEBI:456216"/>
    </reaction>
</comment>
<proteinExistence type="inferred from homology"/>
<dbReference type="CDD" id="cd05387">
    <property type="entry name" value="BY-kinase"/>
    <property type="match status" value="1"/>
</dbReference>
<comment type="caution">
    <text evidence="19">The sequence shown here is derived from an EMBL/GenBank/DDBJ whole genome shotgun (WGS) entry which is preliminary data.</text>
</comment>
<dbReference type="GO" id="GO:0005886">
    <property type="term" value="C:plasma membrane"/>
    <property type="evidence" value="ECO:0007669"/>
    <property type="project" value="UniProtKB-SubCell"/>
</dbReference>
<protein>
    <submittedName>
        <fullName evidence="19">Wzz/FepE/Etk N-terminal domain-containing protein</fullName>
    </submittedName>
</protein>
<feature type="chain" id="PRO_5043195073" evidence="16">
    <location>
        <begin position="24"/>
        <end position="509"/>
    </location>
</feature>
<evidence type="ECO:0000256" key="2">
    <source>
        <dbReference type="ARBA" id="ARBA00006683"/>
    </source>
</evidence>
<evidence type="ECO:0000259" key="17">
    <source>
        <dbReference type="Pfam" id="PF02706"/>
    </source>
</evidence>
<feature type="compositionally biased region" description="Low complexity" evidence="15">
    <location>
        <begin position="189"/>
        <end position="209"/>
    </location>
</feature>
<keyword evidence="8" id="KW-0547">Nucleotide-binding</keyword>
<dbReference type="PANTHER" id="PTHR32309:SF31">
    <property type="entry name" value="CAPSULAR EXOPOLYSACCHARIDE FAMILY"/>
    <property type="match status" value="1"/>
</dbReference>
<dbReference type="Pfam" id="PF02706">
    <property type="entry name" value="Wzz"/>
    <property type="match status" value="1"/>
</dbReference>
<dbReference type="InterPro" id="IPR050445">
    <property type="entry name" value="Bact_polysacc_biosynth/exp"/>
</dbReference>
<dbReference type="Proteomes" id="UP001229081">
    <property type="component" value="Unassembled WGS sequence"/>
</dbReference>
<keyword evidence="16" id="KW-0732">Signal</keyword>
<keyword evidence="7" id="KW-0812">Transmembrane</keyword>
<dbReference type="InterPro" id="IPR003856">
    <property type="entry name" value="LPS_length_determ_N"/>
</dbReference>
<keyword evidence="11" id="KW-1133">Transmembrane helix</keyword>
<evidence type="ECO:0000256" key="12">
    <source>
        <dbReference type="ARBA" id="ARBA00023136"/>
    </source>
</evidence>
<evidence type="ECO:0000256" key="4">
    <source>
        <dbReference type="ARBA" id="ARBA00022475"/>
    </source>
</evidence>
<accession>A0A4R5WFA0</accession>
<dbReference type="InterPro" id="IPR025669">
    <property type="entry name" value="AAA_dom"/>
</dbReference>
<evidence type="ECO:0000256" key="15">
    <source>
        <dbReference type="SAM" id="MobiDB-lite"/>
    </source>
</evidence>
<evidence type="ECO:0000313" key="20">
    <source>
        <dbReference type="Proteomes" id="UP001229081"/>
    </source>
</evidence>
<dbReference type="RefSeq" id="WP_133437732.1">
    <property type="nucleotide sequence ID" value="NZ_JAUFSA010000003.1"/>
</dbReference>
<keyword evidence="6" id="KW-0808">Transferase</keyword>
<reference evidence="19" key="1">
    <citation type="submission" date="2023-06" db="EMBL/GenBank/DDBJ databases">
        <title>Identification of two novel mycobacterium reveal diversities and complexities of Mycobacterium gordonae clade.</title>
        <authorList>
            <person name="Matsumoto Y."/>
            <person name="Nakamura S."/>
            <person name="Motooka D."/>
            <person name="Fukushima K."/>
        </authorList>
    </citation>
    <scope>NUCLEOTIDE SEQUENCE</scope>
    <source>
        <strain evidence="19">TY812</strain>
    </source>
</reference>
<dbReference type="GO" id="GO:0004713">
    <property type="term" value="F:protein tyrosine kinase activity"/>
    <property type="evidence" value="ECO:0007669"/>
    <property type="project" value="TreeGrafter"/>
</dbReference>
<keyword evidence="12" id="KW-0472">Membrane</keyword>
<evidence type="ECO:0000313" key="19">
    <source>
        <dbReference type="EMBL" id="MDP7739021.1"/>
    </source>
</evidence>
<dbReference type="InterPro" id="IPR027417">
    <property type="entry name" value="P-loop_NTPase"/>
</dbReference>
<evidence type="ECO:0000256" key="7">
    <source>
        <dbReference type="ARBA" id="ARBA00022692"/>
    </source>
</evidence>
<evidence type="ECO:0000256" key="6">
    <source>
        <dbReference type="ARBA" id="ARBA00022679"/>
    </source>
</evidence>
<evidence type="ECO:0000256" key="1">
    <source>
        <dbReference type="ARBA" id="ARBA00004429"/>
    </source>
</evidence>
<comment type="similarity">
    <text evidence="3">Belongs to the etk/wzc family.</text>
</comment>
<dbReference type="AlphaFoldDB" id="A0A4R5WFA0"/>
<dbReference type="SUPFAM" id="SSF52540">
    <property type="entry name" value="P-loop containing nucleoside triphosphate hydrolases"/>
    <property type="match status" value="1"/>
</dbReference>
<keyword evidence="13" id="KW-0829">Tyrosine-protein kinase</keyword>
<dbReference type="Pfam" id="PF13614">
    <property type="entry name" value="AAA_31"/>
    <property type="match status" value="1"/>
</dbReference>
<evidence type="ECO:0000256" key="14">
    <source>
        <dbReference type="ARBA" id="ARBA00053015"/>
    </source>
</evidence>
<feature type="domain" description="AAA" evidence="18">
    <location>
        <begin position="324"/>
        <end position="439"/>
    </location>
</feature>